<feature type="domain" description="M23ase beta-sheet core" evidence="1">
    <location>
        <begin position="17"/>
        <end position="116"/>
    </location>
</feature>
<gene>
    <name evidence="2" type="ORF">GCM10025864_43920</name>
</gene>
<dbReference type="RefSeq" id="WP_284294862.1">
    <property type="nucleotide sequence ID" value="NZ_BSUK01000001.1"/>
</dbReference>
<dbReference type="Pfam" id="PF01551">
    <property type="entry name" value="Peptidase_M23"/>
    <property type="match status" value="1"/>
</dbReference>
<sequence length="121" mass="13251">MTSPFGWRLHPILGYYRMHEGVDLHAPCGVPIMAAASGTVVSAGWVDGYGNRVVVDHGLYKTHEEFTTYNHMVNFVVHAGQHVSRGQVVGHAGDYGLSTACHLHFEVMLDGTFTNPIPFLS</sequence>
<dbReference type="SUPFAM" id="SSF51261">
    <property type="entry name" value="Duplicated hybrid motif"/>
    <property type="match status" value="1"/>
</dbReference>
<dbReference type="PANTHER" id="PTHR21666:SF270">
    <property type="entry name" value="MUREIN HYDROLASE ACTIVATOR ENVC"/>
    <property type="match status" value="1"/>
</dbReference>
<name>A0ABQ6I9L0_9MICO</name>
<dbReference type="InterPro" id="IPR016047">
    <property type="entry name" value="M23ase_b-sheet_dom"/>
</dbReference>
<dbReference type="Proteomes" id="UP001157091">
    <property type="component" value="Unassembled WGS sequence"/>
</dbReference>
<evidence type="ECO:0000313" key="3">
    <source>
        <dbReference type="Proteomes" id="UP001157091"/>
    </source>
</evidence>
<protein>
    <recommendedName>
        <fullName evidence="1">M23ase beta-sheet core domain-containing protein</fullName>
    </recommendedName>
</protein>
<evidence type="ECO:0000313" key="2">
    <source>
        <dbReference type="EMBL" id="GMA26633.1"/>
    </source>
</evidence>
<dbReference type="EMBL" id="BSUK01000001">
    <property type="protein sequence ID" value="GMA26633.1"/>
    <property type="molecule type" value="Genomic_DNA"/>
</dbReference>
<dbReference type="PANTHER" id="PTHR21666">
    <property type="entry name" value="PEPTIDASE-RELATED"/>
    <property type="match status" value="1"/>
</dbReference>
<organism evidence="2 3">
    <name type="scientific">Luteimicrobium album</name>
    <dbReference type="NCBI Taxonomy" id="1054550"/>
    <lineage>
        <taxon>Bacteria</taxon>
        <taxon>Bacillati</taxon>
        <taxon>Actinomycetota</taxon>
        <taxon>Actinomycetes</taxon>
        <taxon>Micrococcales</taxon>
        <taxon>Luteimicrobium</taxon>
    </lineage>
</organism>
<evidence type="ECO:0000259" key="1">
    <source>
        <dbReference type="Pfam" id="PF01551"/>
    </source>
</evidence>
<keyword evidence="3" id="KW-1185">Reference proteome</keyword>
<reference evidence="3" key="1">
    <citation type="journal article" date="2019" name="Int. J. Syst. Evol. Microbiol.">
        <title>The Global Catalogue of Microorganisms (GCM) 10K type strain sequencing project: providing services to taxonomists for standard genome sequencing and annotation.</title>
        <authorList>
            <consortium name="The Broad Institute Genomics Platform"/>
            <consortium name="The Broad Institute Genome Sequencing Center for Infectious Disease"/>
            <person name="Wu L."/>
            <person name="Ma J."/>
        </authorList>
    </citation>
    <scope>NUCLEOTIDE SEQUENCE [LARGE SCALE GENOMIC DNA]</scope>
    <source>
        <strain evidence="3">NBRC 106348</strain>
    </source>
</reference>
<dbReference type="CDD" id="cd12797">
    <property type="entry name" value="M23_peptidase"/>
    <property type="match status" value="1"/>
</dbReference>
<dbReference type="Gene3D" id="2.70.70.10">
    <property type="entry name" value="Glucose Permease (Domain IIA)"/>
    <property type="match status" value="1"/>
</dbReference>
<proteinExistence type="predicted"/>
<comment type="caution">
    <text evidence="2">The sequence shown here is derived from an EMBL/GenBank/DDBJ whole genome shotgun (WGS) entry which is preliminary data.</text>
</comment>
<dbReference type="InterPro" id="IPR050570">
    <property type="entry name" value="Cell_wall_metabolism_enzyme"/>
</dbReference>
<dbReference type="InterPro" id="IPR011055">
    <property type="entry name" value="Dup_hybrid_motif"/>
</dbReference>
<accession>A0ABQ6I9L0</accession>